<dbReference type="Pfam" id="PF00072">
    <property type="entry name" value="Response_reg"/>
    <property type="match status" value="1"/>
</dbReference>
<organism evidence="11 12">
    <name type="scientific">Cohnella phaseoli</name>
    <dbReference type="NCBI Taxonomy" id="456490"/>
    <lineage>
        <taxon>Bacteria</taxon>
        <taxon>Bacillati</taxon>
        <taxon>Bacillota</taxon>
        <taxon>Bacilli</taxon>
        <taxon>Bacillales</taxon>
        <taxon>Paenibacillaceae</taxon>
        <taxon>Cohnella</taxon>
    </lineage>
</organism>
<keyword evidence="4" id="KW-0902">Two-component regulatory system</keyword>
<dbReference type="SMART" id="SM00342">
    <property type="entry name" value="HTH_ARAC"/>
    <property type="match status" value="1"/>
</dbReference>
<dbReference type="GO" id="GO:0000160">
    <property type="term" value="P:phosphorelay signal transduction system"/>
    <property type="evidence" value="ECO:0007669"/>
    <property type="project" value="UniProtKB-KW"/>
</dbReference>
<dbReference type="PROSITE" id="PS01124">
    <property type="entry name" value="HTH_ARAC_FAMILY_2"/>
    <property type="match status" value="1"/>
</dbReference>
<dbReference type="EMBL" id="QRDZ01000020">
    <property type="protein sequence ID" value="RED65353.1"/>
    <property type="molecule type" value="Genomic_DNA"/>
</dbReference>
<evidence type="ECO:0000259" key="10">
    <source>
        <dbReference type="PROSITE" id="PS50110"/>
    </source>
</evidence>
<dbReference type="Pfam" id="PF12833">
    <property type="entry name" value="HTH_18"/>
    <property type="match status" value="1"/>
</dbReference>
<dbReference type="PROSITE" id="PS50110">
    <property type="entry name" value="RESPONSE_REGULATORY"/>
    <property type="match status" value="1"/>
</dbReference>
<dbReference type="PROSITE" id="PS00041">
    <property type="entry name" value="HTH_ARAC_FAMILY_1"/>
    <property type="match status" value="1"/>
</dbReference>
<evidence type="ECO:0000256" key="8">
    <source>
        <dbReference type="PROSITE-ProRule" id="PRU00169"/>
    </source>
</evidence>
<dbReference type="InterPro" id="IPR018062">
    <property type="entry name" value="HTH_AraC-typ_CS"/>
</dbReference>
<evidence type="ECO:0000256" key="3">
    <source>
        <dbReference type="ARBA" id="ARBA00022553"/>
    </source>
</evidence>
<accession>A0A3D9IU81</accession>
<evidence type="ECO:0000256" key="5">
    <source>
        <dbReference type="ARBA" id="ARBA00023015"/>
    </source>
</evidence>
<dbReference type="SUPFAM" id="SSF52172">
    <property type="entry name" value="CheY-like"/>
    <property type="match status" value="1"/>
</dbReference>
<gene>
    <name evidence="11" type="ORF">DFP98_120103</name>
</gene>
<dbReference type="PANTHER" id="PTHR42713">
    <property type="entry name" value="HISTIDINE KINASE-RELATED"/>
    <property type="match status" value="1"/>
</dbReference>
<dbReference type="GO" id="GO:0005737">
    <property type="term" value="C:cytoplasm"/>
    <property type="evidence" value="ECO:0007669"/>
    <property type="project" value="UniProtKB-SubCell"/>
</dbReference>
<dbReference type="InterPro" id="IPR001789">
    <property type="entry name" value="Sig_transdc_resp-reg_receiver"/>
</dbReference>
<dbReference type="CDD" id="cd17536">
    <property type="entry name" value="REC_YesN-like"/>
    <property type="match status" value="1"/>
</dbReference>
<dbReference type="InterPro" id="IPR011006">
    <property type="entry name" value="CheY-like_superfamily"/>
</dbReference>
<sequence>MLKVVIADDERIQREGIAKHVDWPAYQMQVVGLAEDGLQALELIEKNGVDLLITDIKMPRMHGLELAERAKEFNPQLKILIISGYDDFEYARTAIELKAYAYLLKPIPFNKLNQELGHISVQIQQERLKQQALSTLQDQVEESKPVLAEKLFKNMLDGFLTDEEMIRHKMKTLSIPIPDYGFDILLLQMDKPSDRPGMENPLDDRQFLSQLTQTGIAEKHGQILQTKENEFVIVLYARGPDERSSLLSTIRRIRDPLPPADSHALTISVSGRKARLSQLNEAYRECAIAAEQKFHLGKGQDIFYQDSMPDQPLSPQYEVPYEGLIQAMEIGNIQQAEQSLEEIFNEFANSSVTQKPVVKAFCFKIISDIFRLLHEANEKVEAVFGEEHAFWSQFHDLDTLPEMREWLLETVVSACRHLHSKRIRKNTNTIGNIIHILETRYAEPLSIDELAKHVHLTPNYISNMFRETIGESIIDYLTKIRMKHAVRLLADESVRIYEVAEQTGYNSTSYFSVVFKNSFGISPKEYRDNASKR</sequence>
<protein>
    <submittedName>
        <fullName evidence="11">YesN/AraC family two-component response regulator</fullName>
    </submittedName>
</protein>
<evidence type="ECO:0000313" key="11">
    <source>
        <dbReference type="EMBL" id="RED65353.1"/>
    </source>
</evidence>
<dbReference type="Gene3D" id="3.40.50.2300">
    <property type="match status" value="1"/>
</dbReference>
<dbReference type="RefSeq" id="WP_116063017.1">
    <property type="nucleotide sequence ID" value="NZ_QRDZ01000020.1"/>
</dbReference>
<feature type="modified residue" description="4-aspartylphosphate" evidence="8">
    <location>
        <position position="55"/>
    </location>
</feature>
<evidence type="ECO:0000256" key="2">
    <source>
        <dbReference type="ARBA" id="ARBA00022490"/>
    </source>
</evidence>
<evidence type="ECO:0000259" key="9">
    <source>
        <dbReference type="PROSITE" id="PS01124"/>
    </source>
</evidence>
<evidence type="ECO:0000256" key="4">
    <source>
        <dbReference type="ARBA" id="ARBA00023012"/>
    </source>
</evidence>
<dbReference type="GO" id="GO:0003700">
    <property type="term" value="F:DNA-binding transcription factor activity"/>
    <property type="evidence" value="ECO:0007669"/>
    <property type="project" value="InterPro"/>
</dbReference>
<keyword evidence="7" id="KW-0804">Transcription</keyword>
<dbReference type="Proteomes" id="UP000256977">
    <property type="component" value="Unassembled WGS sequence"/>
</dbReference>
<dbReference type="Gene3D" id="1.10.10.60">
    <property type="entry name" value="Homeodomain-like"/>
    <property type="match status" value="2"/>
</dbReference>
<keyword evidence="5" id="KW-0805">Transcription regulation</keyword>
<evidence type="ECO:0000256" key="1">
    <source>
        <dbReference type="ARBA" id="ARBA00004496"/>
    </source>
</evidence>
<comment type="subcellular location">
    <subcellularLocation>
        <location evidence="1">Cytoplasm</location>
    </subcellularLocation>
</comment>
<evidence type="ECO:0000256" key="6">
    <source>
        <dbReference type="ARBA" id="ARBA00023125"/>
    </source>
</evidence>
<dbReference type="GO" id="GO:0043565">
    <property type="term" value="F:sequence-specific DNA binding"/>
    <property type="evidence" value="ECO:0007669"/>
    <property type="project" value="InterPro"/>
</dbReference>
<reference evidence="11 12" key="1">
    <citation type="submission" date="2018-07" db="EMBL/GenBank/DDBJ databases">
        <title>Genomic Encyclopedia of Type Strains, Phase III (KMG-III): the genomes of soil and plant-associated and newly described type strains.</title>
        <authorList>
            <person name="Whitman W."/>
        </authorList>
    </citation>
    <scope>NUCLEOTIDE SEQUENCE [LARGE SCALE GENOMIC DNA]</scope>
    <source>
        <strain evidence="11 12">CECT 7287</strain>
    </source>
</reference>
<evidence type="ECO:0000256" key="7">
    <source>
        <dbReference type="ARBA" id="ARBA00023163"/>
    </source>
</evidence>
<proteinExistence type="predicted"/>
<dbReference type="AlphaFoldDB" id="A0A3D9IU81"/>
<dbReference type="OrthoDB" id="9794370at2"/>
<dbReference type="SUPFAM" id="SSF46689">
    <property type="entry name" value="Homeodomain-like"/>
    <property type="match status" value="2"/>
</dbReference>
<dbReference type="InterPro" id="IPR018060">
    <property type="entry name" value="HTH_AraC"/>
</dbReference>
<evidence type="ECO:0000313" key="12">
    <source>
        <dbReference type="Proteomes" id="UP000256977"/>
    </source>
</evidence>
<dbReference type="SMART" id="SM00448">
    <property type="entry name" value="REC"/>
    <property type="match status" value="1"/>
</dbReference>
<dbReference type="PRINTS" id="PR00032">
    <property type="entry name" value="HTHARAC"/>
</dbReference>
<keyword evidence="12" id="KW-1185">Reference proteome</keyword>
<dbReference type="InterPro" id="IPR051552">
    <property type="entry name" value="HptR"/>
</dbReference>
<name>A0A3D9IU81_9BACL</name>
<dbReference type="InterPro" id="IPR020449">
    <property type="entry name" value="Tscrpt_reg_AraC-type_HTH"/>
</dbReference>
<keyword evidence="6" id="KW-0238">DNA-binding</keyword>
<feature type="domain" description="Response regulatory" evidence="10">
    <location>
        <begin position="3"/>
        <end position="120"/>
    </location>
</feature>
<feature type="domain" description="HTH araC/xylS-type" evidence="9">
    <location>
        <begin position="431"/>
        <end position="529"/>
    </location>
</feature>
<keyword evidence="2" id="KW-0963">Cytoplasm</keyword>
<dbReference type="InterPro" id="IPR009057">
    <property type="entry name" value="Homeodomain-like_sf"/>
</dbReference>
<dbReference type="PANTHER" id="PTHR42713:SF3">
    <property type="entry name" value="TRANSCRIPTIONAL REGULATORY PROTEIN HPTR"/>
    <property type="match status" value="1"/>
</dbReference>
<comment type="caution">
    <text evidence="11">The sequence shown here is derived from an EMBL/GenBank/DDBJ whole genome shotgun (WGS) entry which is preliminary data.</text>
</comment>
<keyword evidence="3 8" id="KW-0597">Phosphoprotein</keyword>